<name>A0A512HI05_9HYPH</name>
<proteinExistence type="predicted"/>
<comment type="caution">
    <text evidence="2">The sequence shown here is derived from an EMBL/GenBank/DDBJ whole genome shotgun (WGS) entry which is preliminary data.</text>
</comment>
<organism evidence="2 3">
    <name type="scientific">Ciceribacter naphthalenivorans</name>
    <dbReference type="NCBI Taxonomy" id="1118451"/>
    <lineage>
        <taxon>Bacteria</taxon>
        <taxon>Pseudomonadati</taxon>
        <taxon>Pseudomonadota</taxon>
        <taxon>Alphaproteobacteria</taxon>
        <taxon>Hyphomicrobiales</taxon>
        <taxon>Rhizobiaceae</taxon>
        <taxon>Ciceribacter</taxon>
    </lineage>
</organism>
<keyword evidence="3" id="KW-1185">Reference proteome</keyword>
<reference evidence="2 3" key="1">
    <citation type="submission" date="2019-07" db="EMBL/GenBank/DDBJ databases">
        <title>Whole genome shotgun sequence of Rhizobium naphthalenivorans NBRC 107585.</title>
        <authorList>
            <person name="Hosoyama A."/>
            <person name="Uohara A."/>
            <person name="Ohji S."/>
            <person name="Ichikawa N."/>
        </authorList>
    </citation>
    <scope>NUCLEOTIDE SEQUENCE [LARGE SCALE GENOMIC DNA]</scope>
    <source>
        <strain evidence="2 3">NBRC 107585</strain>
    </source>
</reference>
<evidence type="ECO:0000256" key="1">
    <source>
        <dbReference type="SAM" id="MobiDB-lite"/>
    </source>
</evidence>
<dbReference type="Proteomes" id="UP000321717">
    <property type="component" value="Unassembled WGS sequence"/>
</dbReference>
<dbReference type="AlphaFoldDB" id="A0A512HI05"/>
<protein>
    <submittedName>
        <fullName evidence="2">Uncharacterized protein</fullName>
    </submittedName>
</protein>
<dbReference type="EMBL" id="BJZP01000008">
    <property type="protein sequence ID" value="GEO85075.1"/>
    <property type="molecule type" value="Genomic_DNA"/>
</dbReference>
<evidence type="ECO:0000313" key="3">
    <source>
        <dbReference type="Proteomes" id="UP000321717"/>
    </source>
</evidence>
<feature type="region of interest" description="Disordered" evidence="1">
    <location>
        <begin position="20"/>
        <end position="41"/>
    </location>
</feature>
<gene>
    <name evidence="2" type="ORF">RNA01_20070</name>
</gene>
<evidence type="ECO:0000313" key="2">
    <source>
        <dbReference type="EMBL" id="GEO85075.1"/>
    </source>
</evidence>
<accession>A0A512HI05</accession>
<sequence length="59" mass="6267">MGGGQFLGIVEPGRDIVRIENDGGGHNRPGKRTSSGLVSAGDRKKAALGREFFELEIGR</sequence>